<dbReference type="InterPro" id="IPR000209">
    <property type="entry name" value="Peptidase_S8/S53_dom"/>
</dbReference>
<evidence type="ECO:0000313" key="9">
    <source>
        <dbReference type="EMBL" id="TBW56887.1"/>
    </source>
</evidence>
<reference evidence="9 10" key="1">
    <citation type="submission" date="2019-02" db="EMBL/GenBank/DDBJ databases">
        <title>Marinobacter halodurans sp. nov., a marine bacterium isolated from sea tidal flat.</title>
        <authorList>
            <person name="Yoo Y."/>
            <person name="Lee D.W."/>
            <person name="Kim B.S."/>
            <person name="Kim J.-J."/>
        </authorList>
    </citation>
    <scope>NUCLEOTIDE SEQUENCE [LARGE SCALE GENOMIC DNA]</scope>
    <source>
        <strain evidence="9 10">YJ-S3-2</strain>
    </source>
</reference>
<evidence type="ECO:0000256" key="1">
    <source>
        <dbReference type="ARBA" id="ARBA00011073"/>
    </source>
</evidence>
<name>A0ABY1ZR17_9GAMM</name>
<dbReference type="InterPro" id="IPR034202">
    <property type="entry name" value="Subtilisin_Carlsberg-like"/>
</dbReference>
<keyword evidence="3" id="KW-0479">Metal-binding</keyword>
<dbReference type="InterPro" id="IPR050131">
    <property type="entry name" value="Peptidase_S8_subtilisin-like"/>
</dbReference>
<dbReference type="InterPro" id="IPR023828">
    <property type="entry name" value="Peptidase_S8_Ser-AS"/>
</dbReference>
<dbReference type="Gene3D" id="3.40.50.200">
    <property type="entry name" value="Peptidase S8/S53 domain"/>
    <property type="match status" value="1"/>
</dbReference>
<dbReference type="PANTHER" id="PTHR43806">
    <property type="entry name" value="PEPTIDASE S8"/>
    <property type="match status" value="1"/>
</dbReference>
<keyword evidence="4 6" id="KW-0378">Hydrolase</keyword>
<comment type="similarity">
    <text evidence="1 6">Belongs to the peptidase S8 family.</text>
</comment>
<dbReference type="PROSITE" id="PS00138">
    <property type="entry name" value="SUBTILASE_SER"/>
    <property type="match status" value="1"/>
</dbReference>
<proteinExistence type="inferred from homology"/>
<sequence>MRKVEFNREKRPVVWQEDQASAVLSYSRRRSIVTVLASALVLTACGGGGGGDSSDSGENLVSGRIGIEARTRIDSDTADDIYWGTAVANDDTPQSLPSPAIAGGYLSASVGTYGGSGTDFYRDMEDDFRLHLSSNQVVSIAAFAVNGASSAGTPSALVSLGSTTTGLSPGTPVSLSPTSGDGNYDLRLQALTGGPFRYLISVSSPASDSALGVSADDVDWVPGEALVTMASPMQAQSLSSGGPLASATREEVGNGLWRVKRNQATALTASTREERKADTLAWIQSLREVSGVVSAEPNYLYHALTVDPTNDSLYPLQEWHYQAINLPTAWQALASPGEGVRVAVLDTGVFSRTPNTGHNWHPDLDDGNENGNNLQILSTSDFVTTSDDSQAGEDGNPANPGTDDGTAPSFHGTHVAGTIAALDNDVGGVGVAPLATLLPIRVLDNTGNGSSLELINAINYLASLSAAQRPDIINLSLGGVAPSTALENAINNASDKGILFVAAAGNQGTTDRVYPAAFDRVIAVGAVDAGNKRASYSTFGNWIDLVAPGGDSTRDGNNDGQADAVYSDWGQQTGSVFEPAYAGVTGTSMAAPHVSGVLALMRERDPSLSLAKFREYLRRGELTDVLGSQTEYGYGLINALKAVDAASADDLGTFISAYPSAFLFDGSVTEASVLLEEVPGDSTENPLGSLTLDSVPSWLSVTKNPDGDAVRLDATIIDSHAAKQSKVTLGYTNENGPQTLELPVNVQLGDPVQSRNAGRHYVLLYNADDPSGDPVQQTVVTPSGGRYTFTFKDVPAGRYLLVAGTDMDNNGLICEQGEACAEYPTNGLPQPISKGEGDLTGLTLTTSFRRAALSSTGLPHSATQVYRVRHPSATTKEMTR</sequence>
<evidence type="ECO:0000256" key="7">
    <source>
        <dbReference type="SAM" id="MobiDB-lite"/>
    </source>
</evidence>
<keyword evidence="10" id="KW-1185">Reference proteome</keyword>
<feature type="active site" description="Charge relay system" evidence="6">
    <location>
        <position position="588"/>
    </location>
</feature>
<dbReference type="CDD" id="cd07477">
    <property type="entry name" value="Peptidases_S8_Subtilisin_subset"/>
    <property type="match status" value="1"/>
</dbReference>
<keyword evidence="2 6" id="KW-0645">Protease</keyword>
<comment type="caution">
    <text evidence="9">The sequence shown here is derived from an EMBL/GenBank/DDBJ whole genome shotgun (WGS) entry which is preliminary data.</text>
</comment>
<dbReference type="SUPFAM" id="SSF52743">
    <property type="entry name" value="Subtilisin-like"/>
    <property type="match status" value="1"/>
</dbReference>
<dbReference type="PANTHER" id="PTHR43806:SF11">
    <property type="entry name" value="CEREVISIN-RELATED"/>
    <property type="match status" value="1"/>
</dbReference>
<dbReference type="InterPro" id="IPR015500">
    <property type="entry name" value="Peptidase_S8_subtilisin-rel"/>
</dbReference>
<gene>
    <name evidence="9" type="ORF">EZI54_08030</name>
</gene>
<feature type="active site" description="Charge relay system" evidence="6">
    <location>
        <position position="411"/>
    </location>
</feature>
<evidence type="ECO:0000313" key="10">
    <source>
        <dbReference type="Proteomes" id="UP000313645"/>
    </source>
</evidence>
<evidence type="ECO:0000256" key="6">
    <source>
        <dbReference type="PROSITE-ProRule" id="PRU01240"/>
    </source>
</evidence>
<feature type="active site" description="Charge relay system" evidence="6">
    <location>
        <position position="346"/>
    </location>
</feature>
<keyword evidence="5 6" id="KW-0720">Serine protease</keyword>
<evidence type="ECO:0000256" key="5">
    <source>
        <dbReference type="ARBA" id="ARBA00022825"/>
    </source>
</evidence>
<dbReference type="InterPro" id="IPR022398">
    <property type="entry name" value="Peptidase_S8_His-AS"/>
</dbReference>
<evidence type="ECO:0000256" key="3">
    <source>
        <dbReference type="ARBA" id="ARBA00022723"/>
    </source>
</evidence>
<dbReference type="InterPro" id="IPR036852">
    <property type="entry name" value="Peptidase_S8/S53_dom_sf"/>
</dbReference>
<dbReference type="InterPro" id="IPR017309">
    <property type="entry name" value="Pept_S8A_subtilisin_proteobac"/>
</dbReference>
<dbReference type="Pfam" id="PF00082">
    <property type="entry name" value="Peptidase_S8"/>
    <property type="match status" value="1"/>
</dbReference>
<evidence type="ECO:0000259" key="8">
    <source>
        <dbReference type="Pfam" id="PF00082"/>
    </source>
</evidence>
<dbReference type="EMBL" id="SJDL01000009">
    <property type="protein sequence ID" value="TBW56887.1"/>
    <property type="molecule type" value="Genomic_DNA"/>
</dbReference>
<organism evidence="9 10">
    <name type="scientific">Marinobacter halodurans</name>
    <dbReference type="NCBI Taxonomy" id="2528979"/>
    <lineage>
        <taxon>Bacteria</taxon>
        <taxon>Pseudomonadati</taxon>
        <taxon>Pseudomonadota</taxon>
        <taxon>Gammaproteobacteria</taxon>
        <taxon>Pseudomonadales</taxon>
        <taxon>Marinobacteraceae</taxon>
        <taxon>Marinobacter</taxon>
    </lineage>
</organism>
<feature type="region of interest" description="Disordered" evidence="7">
    <location>
        <begin position="351"/>
        <end position="410"/>
    </location>
</feature>
<dbReference type="PROSITE" id="PS00137">
    <property type="entry name" value="SUBTILASE_HIS"/>
    <property type="match status" value="1"/>
</dbReference>
<dbReference type="PROSITE" id="PS51892">
    <property type="entry name" value="SUBTILASE"/>
    <property type="match status" value="1"/>
</dbReference>
<protein>
    <recommendedName>
        <fullName evidence="8">Peptidase S8/S53 domain-containing protein</fullName>
    </recommendedName>
</protein>
<dbReference type="Proteomes" id="UP000313645">
    <property type="component" value="Unassembled WGS sequence"/>
</dbReference>
<feature type="compositionally biased region" description="Low complexity" evidence="7">
    <location>
        <begin position="369"/>
        <end position="389"/>
    </location>
</feature>
<dbReference type="PIRSF" id="PIRSF037893">
    <property type="entry name" value="Subtilisin_rel_Maqu_2796"/>
    <property type="match status" value="1"/>
</dbReference>
<accession>A0ABY1ZR17</accession>
<evidence type="ECO:0000256" key="2">
    <source>
        <dbReference type="ARBA" id="ARBA00022670"/>
    </source>
</evidence>
<feature type="domain" description="Peptidase S8/S53" evidence="8">
    <location>
        <begin position="337"/>
        <end position="635"/>
    </location>
</feature>
<dbReference type="PRINTS" id="PR00723">
    <property type="entry name" value="SUBTILISIN"/>
</dbReference>
<evidence type="ECO:0000256" key="4">
    <source>
        <dbReference type="ARBA" id="ARBA00022801"/>
    </source>
</evidence>